<organism evidence="5 6">
    <name type="scientific">Sphingopyxis soli</name>
    <dbReference type="NCBI Taxonomy" id="592051"/>
    <lineage>
        <taxon>Bacteria</taxon>
        <taxon>Pseudomonadati</taxon>
        <taxon>Pseudomonadota</taxon>
        <taxon>Alphaproteobacteria</taxon>
        <taxon>Sphingomonadales</taxon>
        <taxon>Sphingomonadaceae</taxon>
        <taxon>Sphingopyxis</taxon>
    </lineage>
</organism>
<dbReference type="PANTHER" id="PTHR43537:SF24">
    <property type="entry name" value="GLUCONATE OPERON TRANSCRIPTIONAL REPRESSOR"/>
    <property type="match status" value="1"/>
</dbReference>
<sequence>MSPGATMELVYAELKAKVMRGDFAPGERLEPAQLARVLGVSPTPVRDALYRLSGERLLEAWRHEGFRQPILAEADLHDLYAWGASLLALALEGQPPDPHIPQRSFSDSGAGDYPERVAALFRAIAWTNSNRELRFATVSLIERCHVFRAAEVRVDRRSDAAIIAMDDDFRFGRWSALRSKITRFHRRRILLAGRVVAELRPREESL</sequence>
<accession>A0ABN1M406</accession>
<evidence type="ECO:0000256" key="3">
    <source>
        <dbReference type="ARBA" id="ARBA00023163"/>
    </source>
</evidence>
<protein>
    <submittedName>
        <fullName evidence="5">GntR family transcriptional regulator</fullName>
    </submittedName>
</protein>
<dbReference type="InterPro" id="IPR036388">
    <property type="entry name" value="WH-like_DNA-bd_sf"/>
</dbReference>
<comment type="caution">
    <text evidence="5">The sequence shown here is derived from an EMBL/GenBank/DDBJ whole genome shotgun (WGS) entry which is preliminary data.</text>
</comment>
<keyword evidence="2" id="KW-0238">DNA-binding</keyword>
<evidence type="ECO:0000313" key="6">
    <source>
        <dbReference type="Proteomes" id="UP001500738"/>
    </source>
</evidence>
<dbReference type="Gene3D" id="1.10.10.10">
    <property type="entry name" value="Winged helix-like DNA-binding domain superfamily/Winged helix DNA-binding domain"/>
    <property type="match status" value="1"/>
</dbReference>
<dbReference type="RefSeq" id="WP_062770315.1">
    <property type="nucleotide sequence ID" value="NZ_BAAAFE010000007.1"/>
</dbReference>
<dbReference type="Proteomes" id="UP001500738">
    <property type="component" value="Unassembled WGS sequence"/>
</dbReference>
<dbReference type="InterPro" id="IPR000524">
    <property type="entry name" value="Tscrpt_reg_HTH_GntR"/>
</dbReference>
<dbReference type="PANTHER" id="PTHR43537">
    <property type="entry name" value="TRANSCRIPTIONAL REGULATOR, GNTR FAMILY"/>
    <property type="match status" value="1"/>
</dbReference>
<dbReference type="EMBL" id="BAAAFE010000007">
    <property type="protein sequence ID" value="GAA0863851.1"/>
    <property type="molecule type" value="Genomic_DNA"/>
</dbReference>
<name>A0ABN1M406_9SPHN</name>
<keyword evidence="3" id="KW-0804">Transcription</keyword>
<dbReference type="PROSITE" id="PS50949">
    <property type="entry name" value="HTH_GNTR"/>
    <property type="match status" value="1"/>
</dbReference>
<dbReference type="SUPFAM" id="SSF46785">
    <property type="entry name" value="Winged helix' DNA-binding domain"/>
    <property type="match status" value="1"/>
</dbReference>
<evidence type="ECO:0000256" key="1">
    <source>
        <dbReference type="ARBA" id="ARBA00023015"/>
    </source>
</evidence>
<keyword evidence="6" id="KW-1185">Reference proteome</keyword>
<keyword evidence="1" id="KW-0805">Transcription regulation</keyword>
<dbReference type="InterPro" id="IPR036390">
    <property type="entry name" value="WH_DNA-bd_sf"/>
</dbReference>
<gene>
    <name evidence="5" type="ORF">GCM10009115_15960</name>
</gene>
<dbReference type="Pfam" id="PF00392">
    <property type="entry name" value="GntR"/>
    <property type="match status" value="1"/>
</dbReference>
<evidence type="ECO:0000313" key="5">
    <source>
        <dbReference type="EMBL" id="GAA0863851.1"/>
    </source>
</evidence>
<reference evidence="5 6" key="1">
    <citation type="journal article" date="2019" name="Int. J. Syst. Evol. Microbiol.">
        <title>The Global Catalogue of Microorganisms (GCM) 10K type strain sequencing project: providing services to taxonomists for standard genome sequencing and annotation.</title>
        <authorList>
            <consortium name="The Broad Institute Genomics Platform"/>
            <consortium name="The Broad Institute Genome Sequencing Center for Infectious Disease"/>
            <person name="Wu L."/>
            <person name="Ma J."/>
        </authorList>
    </citation>
    <scope>NUCLEOTIDE SEQUENCE [LARGE SCALE GENOMIC DNA]</scope>
    <source>
        <strain evidence="5 6">JCM 15910</strain>
    </source>
</reference>
<feature type="domain" description="HTH gntR-type" evidence="4">
    <location>
        <begin position="4"/>
        <end position="71"/>
    </location>
</feature>
<proteinExistence type="predicted"/>
<evidence type="ECO:0000256" key="2">
    <source>
        <dbReference type="ARBA" id="ARBA00023125"/>
    </source>
</evidence>
<dbReference type="SMART" id="SM00345">
    <property type="entry name" value="HTH_GNTR"/>
    <property type="match status" value="1"/>
</dbReference>
<evidence type="ECO:0000259" key="4">
    <source>
        <dbReference type="PROSITE" id="PS50949"/>
    </source>
</evidence>